<proteinExistence type="predicted"/>
<feature type="coiled-coil region" evidence="1">
    <location>
        <begin position="200"/>
        <end position="259"/>
    </location>
</feature>
<evidence type="ECO:0000256" key="2">
    <source>
        <dbReference type="SAM" id="MobiDB-lite"/>
    </source>
</evidence>
<gene>
    <name evidence="3" type="ORF">QSP1433_LOCUS6750</name>
</gene>
<dbReference type="GO" id="GO:0060271">
    <property type="term" value="P:cilium assembly"/>
    <property type="evidence" value="ECO:0007669"/>
    <property type="project" value="TreeGrafter"/>
</dbReference>
<dbReference type="EMBL" id="HBHK01010787">
    <property type="protein sequence ID" value="CAD9679994.1"/>
    <property type="molecule type" value="Transcribed_RNA"/>
</dbReference>
<dbReference type="PANTHER" id="PTHR18950:SF0">
    <property type="entry name" value="PROGESTERONE IMMUNOMODULATORY BINDING FACTOR 1"/>
    <property type="match status" value="1"/>
</dbReference>
<name>A0A7S2WDB5_9STRA</name>
<protein>
    <submittedName>
        <fullName evidence="3">Uncharacterized protein</fullName>
    </submittedName>
</protein>
<feature type="coiled-coil region" evidence="1">
    <location>
        <begin position="344"/>
        <end position="468"/>
    </location>
</feature>
<feature type="compositionally biased region" description="Pro residues" evidence="2">
    <location>
        <begin position="732"/>
        <end position="742"/>
    </location>
</feature>
<dbReference type="AlphaFoldDB" id="A0A7S2WDB5"/>
<sequence length="806" mass="92298">MPGKTMNEQFEVQVKGLGRRVGISEEMIDTLLQSRREDELAQGARSPGDSSTASDLSISLKSSLFGEDESQTMSVDFGTASGIRNPAFQNAGLDSGFYEQLDAVRHEKKLLEVDFEREVQRAQRQLQETHKHYKRENDSLKRRVAELEKHVPDLKRRLEVSRTDFYDVQCPASMYDQLKKMDEDQLSLKELVWVKVFELGASQRAQIAALTLELQQARNELADKAARVLELEGGEDTLKKKYENNISELETELGQANGSAASFKKKYLDTLKRVDEFQEQSQLYGVLRARCDELEHERSVAREQLNHALEQARISERTLSEKSEEFQSTLQQLELVKVDKSYLKRELEDSKRETLRLEQALEREREKSNTLEDRRDRAREQLHEVRENAKSDYEQRLAKQIETLKEDNRRQLAELKQAQLAISEREVRTLKAAREEALNEVEHTRSLAQRLEHELEDAKLELGSKDAMHQIAITEVRSNLNMRVFETQTMATTLEEKSCTIRKLELENEMLTSKLEILKNEFTQLETSTSKLAVELNSKIISQEEKLNVYETLELELDSAIVDHAQHSLETGPAVDPTIRIFPGGDNKESMIPIAAQRRAKHSILLAQKLVKTERELGSCRAECREFQSTINLLKKRLEHAESLASSSSQPQEYLIGKLNQKDEQLEKAQARIELLEDKLQEAEKTLKHAFETRTQLHKDFEHVLEERKTLERAMKEHDLALGSSTISVDSIPPPPPPPPEGVSPAQSPAQVHFHQSDPIILEVDSPEVGVLNTSVASVESATFILHEQDEQGIPLPKWYHKMRQK</sequence>
<keyword evidence="1" id="KW-0175">Coiled coil</keyword>
<dbReference type="InterPro" id="IPR026205">
    <property type="entry name" value="PIBF1"/>
</dbReference>
<organism evidence="3">
    <name type="scientific">Mucochytrium quahogii</name>
    <dbReference type="NCBI Taxonomy" id="96639"/>
    <lineage>
        <taxon>Eukaryota</taxon>
        <taxon>Sar</taxon>
        <taxon>Stramenopiles</taxon>
        <taxon>Bigyra</taxon>
        <taxon>Labyrinthulomycetes</taxon>
        <taxon>Thraustochytrida</taxon>
        <taxon>Thraustochytriidae</taxon>
        <taxon>Mucochytrium</taxon>
    </lineage>
</organism>
<evidence type="ECO:0000256" key="1">
    <source>
        <dbReference type="SAM" id="Coils"/>
    </source>
</evidence>
<reference evidence="3" key="1">
    <citation type="submission" date="2021-01" db="EMBL/GenBank/DDBJ databases">
        <authorList>
            <person name="Corre E."/>
            <person name="Pelletier E."/>
            <person name="Niang G."/>
            <person name="Scheremetjew M."/>
            <person name="Finn R."/>
            <person name="Kale V."/>
            <person name="Holt S."/>
            <person name="Cochrane G."/>
            <person name="Meng A."/>
            <person name="Brown T."/>
            <person name="Cohen L."/>
        </authorList>
    </citation>
    <scope>NUCLEOTIDE SEQUENCE</scope>
    <source>
        <strain evidence="3">NY070348D</strain>
    </source>
</reference>
<feature type="coiled-coil region" evidence="1">
    <location>
        <begin position="494"/>
        <end position="528"/>
    </location>
</feature>
<dbReference type="SUPFAM" id="SSF57997">
    <property type="entry name" value="Tropomyosin"/>
    <property type="match status" value="1"/>
</dbReference>
<dbReference type="PANTHER" id="PTHR18950">
    <property type="entry name" value="PROGESTERONE-INDUCED BLOCKING FACTOR 1"/>
    <property type="match status" value="1"/>
</dbReference>
<evidence type="ECO:0000313" key="3">
    <source>
        <dbReference type="EMBL" id="CAD9679994.1"/>
    </source>
</evidence>
<feature type="coiled-coil region" evidence="1">
    <location>
        <begin position="624"/>
        <end position="693"/>
    </location>
</feature>
<dbReference type="GO" id="GO:0005815">
    <property type="term" value="C:microtubule organizing center"/>
    <property type="evidence" value="ECO:0007669"/>
    <property type="project" value="TreeGrafter"/>
</dbReference>
<accession>A0A7S2WDB5</accession>
<feature type="region of interest" description="Disordered" evidence="2">
    <location>
        <begin position="726"/>
        <end position="748"/>
    </location>
</feature>
<feature type="coiled-coil region" evidence="1">
    <location>
        <begin position="112"/>
        <end position="157"/>
    </location>
</feature>